<dbReference type="Proteomes" id="UP000617402">
    <property type="component" value="Unassembled WGS sequence"/>
</dbReference>
<evidence type="ECO:0000256" key="2">
    <source>
        <dbReference type="ARBA" id="ARBA00017948"/>
    </source>
</evidence>
<evidence type="ECO:0000256" key="3">
    <source>
        <dbReference type="ARBA" id="ARBA00025933"/>
    </source>
</evidence>
<keyword evidence="9" id="KW-0282">Flagellum</keyword>
<dbReference type="InterPro" id="IPR010930">
    <property type="entry name" value="Flg_bb/hook_C_dom"/>
</dbReference>
<keyword evidence="9" id="KW-0966">Cell projection</keyword>
<name>A0ABR7T142_HELCL</name>
<keyword evidence="5" id="KW-0975">Bacterial flagellum</keyword>
<comment type="similarity">
    <text evidence="1 5">Belongs to the flagella basal body rod proteins family.</text>
</comment>
<dbReference type="Pfam" id="PF06429">
    <property type="entry name" value="Flg_bbr_C"/>
    <property type="match status" value="1"/>
</dbReference>
<dbReference type="PANTHER" id="PTHR30435">
    <property type="entry name" value="FLAGELLAR PROTEIN"/>
    <property type="match status" value="1"/>
</dbReference>
<dbReference type="InterPro" id="IPR019776">
    <property type="entry name" value="Flagellar_basal_body_rod_CS"/>
</dbReference>
<dbReference type="InterPro" id="IPR012834">
    <property type="entry name" value="FlgG_G_neg"/>
</dbReference>
<evidence type="ECO:0000259" key="8">
    <source>
        <dbReference type="Pfam" id="PF22692"/>
    </source>
</evidence>
<comment type="caution">
    <text evidence="9">The sequence shown here is derived from an EMBL/GenBank/DDBJ whole genome shotgun (WGS) entry which is preliminary data.</text>
</comment>
<feature type="domain" description="Flagellar basal body rod protein N-terminal" evidence="6">
    <location>
        <begin position="5"/>
        <end position="35"/>
    </location>
</feature>
<dbReference type="RefSeq" id="WP_188039615.1">
    <property type="nucleotide sequence ID" value="NZ_JACVHF010000006.1"/>
</dbReference>
<dbReference type="Pfam" id="PF00460">
    <property type="entry name" value="Flg_bb_rod"/>
    <property type="match status" value="1"/>
</dbReference>
<dbReference type="InterPro" id="IPR037925">
    <property type="entry name" value="FlgE/F/G-like"/>
</dbReference>
<feature type="domain" description="Flagellar basal-body/hook protein C-terminal" evidence="7">
    <location>
        <begin position="210"/>
        <end position="255"/>
    </location>
</feature>
<accession>A0ABR7T142</accession>
<evidence type="ECO:0000259" key="7">
    <source>
        <dbReference type="Pfam" id="PF06429"/>
    </source>
</evidence>
<comment type="subcellular location">
    <subcellularLocation>
        <location evidence="5">Bacterial flagellum basal body</location>
    </subcellularLocation>
</comment>
<evidence type="ECO:0000259" key="6">
    <source>
        <dbReference type="Pfam" id="PF00460"/>
    </source>
</evidence>
<keyword evidence="10" id="KW-1185">Reference proteome</keyword>
<sequence>MIRAMYSAATGMKAQQLNMDTIANNLANVNTYGYKKNRAEFQDLLYTNLRAATAEVPTGMLVGSGVRPSSITTIATNGNMIQTENPSDMAIMGEGYFRLTNPTNADRPFYTRDGSFKIDSEGYMTNADGYRLDGIDPFPEGATNIDINSDGRITYQNAEGTREELGQLQIYTFTNAAGLNREGRNLLTQTAASGDAIEGIPGEEGRGTIAQRYLESSNVQVVEEMVALIAAQRAYEVNTKSIQTSDEMLGQANNLKR</sequence>
<evidence type="ECO:0000256" key="4">
    <source>
        <dbReference type="NCBIfam" id="TIGR02488"/>
    </source>
</evidence>
<dbReference type="Pfam" id="PF22692">
    <property type="entry name" value="LlgE_F_G_D1"/>
    <property type="match status" value="1"/>
</dbReference>
<evidence type="ECO:0000313" key="9">
    <source>
        <dbReference type="EMBL" id="MBC9784503.1"/>
    </source>
</evidence>
<protein>
    <recommendedName>
        <fullName evidence="2 4">Flagellar basal-body rod protein FlgG</fullName>
    </recommendedName>
</protein>
<evidence type="ECO:0000313" key="10">
    <source>
        <dbReference type="Proteomes" id="UP000617402"/>
    </source>
</evidence>
<organism evidence="9 10">
    <name type="scientific">Heliobacterium chlorum</name>
    <dbReference type="NCBI Taxonomy" id="2698"/>
    <lineage>
        <taxon>Bacteria</taxon>
        <taxon>Bacillati</taxon>
        <taxon>Bacillota</taxon>
        <taxon>Clostridia</taxon>
        <taxon>Eubacteriales</taxon>
        <taxon>Heliobacteriaceae</taxon>
        <taxon>Heliobacterium</taxon>
    </lineage>
</organism>
<feature type="domain" description="Flagellar hook protein FlgE/F/G-like D1" evidence="8">
    <location>
        <begin position="90"/>
        <end position="155"/>
    </location>
</feature>
<dbReference type="InterPro" id="IPR053967">
    <property type="entry name" value="LlgE_F_G-like_D1"/>
</dbReference>
<evidence type="ECO:0000256" key="5">
    <source>
        <dbReference type="RuleBase" id="RU362116"/>
    </source>
</evidence>
<evidence type="ECO:0000256" key="1">
    <source>
        <dbReference type="ARBA" id="ARBA00009677"/>
    </source>
</evidence>
<dbReference type="NCBIfam" id="TIGR03506">
    <property type="entry name" value="FlgEFG_subfam"/>
    <property type="match status" value="2"/>
</dbReference>
<dbReference type="PROSITE" id="PS00588">
    <property type="entry name" value="FLAGELLA_BB_ROD"/>
    <property type="match status" value="1"/>
</dbReference>
<dbReference type="InterPro" id="IPR020013">
    <property type="entry name" value="Flagellar_FlgE/F/G"/>
</dbReference>
<dbReference type="NCBIfam" id="TIGR02488">
    <property type="entry name" value="flgG_G_neg"/>
    <property type="match status" value="1"/>
</dbReference>
<reference evidence="9 10" key="1">
    <citation type="submission" date="2020-07" db="EMBL/GenBank/DDBJ databases">
        <title>Draft whole-genome sequence of Heliobacterium chlorum DSM 3682, type strain.</title>
        <authorList>
            <person name="Kyndt J.A."/>
            <person name="Meyer T.E."/>
            <person name="Imhoff J.F."/>
        </authorList>
    </citation>
    <scope>NUCLEOTIDE SEQUENCE [LARGE SCALE GENOMIC DNA]</scope>
    <source>
        <strain evidence="9 10">DSM 3682</strain>
    </source>
</reference>
<dbReference type="SUPFAM" id="SSF117143">
    <property type="entry name" value="Flagellar hook protein flgE"/>
    <property type="match status" value="1"/>
</dbReference>
<proteinExistence type="inferred from homology"/>
<gene>
    <name evidence="9" type="primary">flgG</name>
    <name evidence="9" type="ORF">H1S01_08255</name>
</gene>
<comment type="subunit">
    <text evidence="3">The basal body constitutes a major portion of the flagellar organelle and consists of four rings (L,P,S, and M) mounted on a central rod. The rod consists of about 26 subunits of FlgG in the distal portion, and FlgB, FlgC and FlgF are thought to build up the proximal portion of the rod with about 6 subunits each.</text>
</comment>
<keyword evidence="9" id="KW-0969">Cilium</keyword>
<dbReference type="InterPro" id="IPR001444">
    <property type="entry name" value="Flag_bb_rod_N"/>
</dbReference>
<dbReference type="PANTHER" id="PTHR30435:SF19">
    <property type="entry name" value="FLAGELLAR BASAL-BODY ROD PROTEIN FLGG"/>
    <property type="match status" value="1"/>
</dbReference>
<dbReference type="EMBL" id="JACVHF010000006">
    <property type="protein sequence ID" value="MBC9784503.1"/>
    <property type="molecule type" value="Genomic_DNA"/>
</dbReference>